<dbReference type="EMBL" id="JAODUO010000797">
    <property type="protein sequence ID" value="KAK2174498.1"/>
    <property type="molecule type" value="Genomic_DNA"/>
</dbReference>
<name>A0AAD9KMW5_RIDPI</name>
<dbReference type="AlphaFoldDB" id="A0AAD9KMW5"/>
<proteinExistence type="predicted"/>
<sequence length="129" mass="14706">MVSSLRLVSGDYCCFRKVIYELELPRSDEDQQEARCPFTVIEIPFGSIVGLNGSGATVLLELNMMAYMFLGFRSCDEEGNFVPRKIASYNRTVHVDLTGRQLEVMPYHQVQLLLTVVQFFQCRSCISHT</sequence>
<dbReference type="Proteomes" id="UP001209878">
    <property type="component" value="Unassembled WGS sequence"/>
</dbReference>
<comment type="caution">
    <text evidence="1">The sequence shown here is derived from an EMBL/GenBank/DDBJ whole genome shotgun (WGS) entry which is preliminary data.</text>
</comment>
<evidence type="ECO:0000313" key="1">
    <source>
        <dbReference type="EMBL" id="KAK2174498.1"/>
    </source>
</evidence>
<protein>
    <submittedName>
        <fullName evidence="1">Uncharacterized protein</fullName>
    </submittedName>
</protein>
<keyword evidence="2" id="KW-1185">Reference proteome</keyword>
<organism evidence="1 2">
    <name type="scientific">Ridgeia piscesae</name>
    <name type="common">Tubeworm</name>
    <dbReference type="NCBI Taxonomy" id="27915"/>
    <lineage>
        <taxon>Eukaryota</taxon>
        <taxon>Metazoa</taxon>
        <taxon>Spiralia</taxon>
        <taxon>Lophotrochozoa</taxon>
        <taxon>Annelida</taxon>
        <taxon>Polychaeta</taxon>
        <taxon>Sedentaria</taxon>
        <taxon>Canalipalpata</taxon>
        <taxon>Sabellida</taxon>
        <taxon>Siboglinidae</taxon>
        <taxon>Ridgeia</taxon>
    </lineage>
</organism>
<reference evidence="1" key="1">
    <citation type="journal article" date="2023" name="Mol. Biol. Evol.">
        <title>Third-Generation Sequencing Reveals the Adaptive Role of the Epigenome in Three Deep-Sea Polychaetes.</title>
        <authorList>
            <person name="Perez M."/>
            <person name="Aroh O."/>
            <person name="Sun Y."/>
            <person name="Lan Y."/>
            <person name="Juniper S.K."/>
            <person name="Young C.R."/>
            <person name="Angers B."/>
            <person name="Qian P.Y."/>
        </authorList>
    </citation>
    <scope>NUCLEOTIDE SEQUENCE</scope>
    <source>
        <strain evidence="1">R07B-5</strain>
    </source>
</reference>
<accession>A0AAD9KMW5</accession>
<evidence type="ECO:0000313" key="2">
    <source>
        <dbReference type="Proteomes" id="UP001209878"/>
    </source>
</evidence>
<gene>
    <name evidence="1" type="ORF">NP493_798g00001</name>
</gene>